<dbReference type="Proteomes" id="UP001187682">
    <property type="component" value="Unassembled WGS sequence"/>
</dbReference>
<dbReference type="InterPro" id="IPR036465">
    <property type="entry name" value="vWFA_dom_sf"/>
</dbReference>
<dbReference type="Gene3D" id="3.40.50.410">
    <property type="entry name" value="von Willebrand factor, type A domain"/>
    <property type="match status" value="1"/>
</dbReference>
<accession>A0AAE8MQF2</accession>
<sequence length="294" mass="30991">MVLEAVMVVVDNSESSRNGDYQPSRFEAQADAVNIIFQSIVQGNPESSVGLMSMGGKGPEVLVTLTTDPGKILDGLHRTKKNIMGKANLAVGIQIAGLALKHRQNKSQRQRIVVFVCSPIEEDEKKLVALAKKMKKGNTSIDFVFFGDLDDEATRKKLEAFNAAVKAGEGSHLVTVTPSSKLLSDQLISTPIVAGENASAAAAASGGGGGGAGVEGGDGFDYVDPNMEPELALAIRMSLEEERARQERLSKQEKEAAGEGLGSVPEEGESSGAGAAEKKDDKEGKKDDDKMDTS</sequence>
<feature type="compositionally biased region" description="Low complexity" evidence="3">
    <location>
        <begin position="262"/>
        <end position="275"/>
    </location>
</feature>
<dbReference type="InterPro" id="IPR003903">
    <property type="entry name" value="UIM_dom"/>
</dbReference>
<protein>
    <submittedName>
        <fullName evidence="5">Probable multiubiquitin chain binding protein (MBP1)</fullName>
    </submittedName>
</protein>
<evidence type="ECO:0000259" key="4">
    <source>
        <dbReference type="PROSITE" id="PS50234"/>
    </source>
</evidence>
<comment type="caution">
    <text evidence="5">The sequence shown here is derived from an EMBL/GenBank/DDBJ whole genome shotgun (WGS) entry which is preliminary data.</text>
</comment>
<dbReference type="CDD" id="cd01452">
    <property type="entry name" value="VWA_26S_proteasome_subunit"/>
    <property type="match status" value="1"/>
</dbReference>
<dbReference type="PANTHER" id="PTHR10223">
    <property type="entry name" value="26S PROTEASOME NON-ATPASE REGULATORY SUBUNIT 4"/>
    <property type="match status" value="1"/>
</dbReference>
<evidence type="ECO:0000256" key="2">
    <source>
        <dbReference type="ARBA" id="ARBA00022942"/>
    </source>
</evidence>
<dbReference type="GO" id="GO:0005829">
    <property type="term" value="C:cytosol"/>
    <property type="evidence" value="ECO:0007669"/>
    <property type="project" value="TreeGrafter"/>
</dbReference>
<dbReference type="InterPro" id="IPR027040">
    <property type="entry name" value="PSMD4"/>
</dbReference>
<dbReference type="SMART" id="SM00327">
    <property type="entry name" value="VWA"/>
    <property type="match status" value="1"/>
</dbReference>
<dbReference type="GO" id="GO:0005634">
    <property type="term" value="C:nucleus"/>
    <property type="evidence" value="ECO:0007669"/>
    <property type="project" value="TreeGrafter"/>
</dbReference>
<dbReference type="PROSITE" id="PS50330">
    <property type="entry name" value="UIM"/>
    <property type="match status" value="1"/>
</dbReference>
<feature type="compositionally biased region" description="Basic and acidic residues" evidence="3">
    <location>
        <begin position="242"/>
        <end position="257"/>
    </location>
</feature>
<evidence type="ECO:0000313" key="5">
    <source>
        <dbReference type="EMBL" id="SPN96690.1"/>
    </source>
</evidence>
<organism evidence="5 6">
    <name type="scientific">Cephalotrichum gorgonifer</name>
    <dbReference type="NCBI Taxonomy" id="2041049"/>
    <lineage>
        <taxon>Eukaryota</taxon>
        <taxon>Fungi</taxon>
        <taxon>Dikarya</taxon>
        <taxon>Ascomycota</taxon>
        <taxon>Pezizomycotina</taxon>
        <taxon>Sordariomycetes</taxon>
        <taxon>Hypocreomycetidae</taxon>
        <taxon>Microascales</taxon>
        <taxon>Microascaceae</taxon>
        <taxon>Cephalotrichum</taxon>
    </lineage>
</organism>
<comment type="similarity">
    <text evidence="1">Belongs to the proteasome subunit S5A family.</text>
</comment>
<keyword evidence="6" id="KW-1185">Reference proteome</keyword>
<dbReference type="Gene3D" id="1.10.287.3990">
    <property type="match status" value="1"/>
</dbReference>
<feature type="region of interest" description="Disordered" evidence="3">
    <location>
        <begin position="242"/>
        <end position="294"/>
    </location>
</feature>
<dbReference type="InterPro" id="IPR002035">
    <property type="entry name" value="VWF_A"/>
</dbReference>
<feature type="domain" description="VWFA" evidence="4">
    <location>
        <begin position="5"/>
        <end position="192"/>
    </location>
</feature>
<keyword evidence="2" id="KW-0647">Proteasome</keyword>
<dbReference type="PANTHER" id="PTHR10223:SF0">
    <property type="entry name" value="26S PROTEASOME NON-ATPASE REGULATORY SUBUNIT 4"/>
    <property type="match status" value="1"/>
</dbReference>
<gene>
    <name evidence="5" type="ORF">DNG_00210</name>
</gene>
<evidence type="ECO:0000256" key="3">
    <source>
        <dbReference type="SAM" id="MobiDB-lite"/>
    </source>
</evidence>
<dbReference type="GO" id="GO:0036435">
    <property type="term" value="F:K48-linked polyubiquitin modification-dependent protein binding"/>
    <property type="evidence" value="ECO:0007669"/>
    <property type="project" value="UniProtKB-ARBA"/>
</dbReference>
<name>A0AAE8MQF2_9PEZI</name>
<dbReference type="SUPFAM" id="SSF53300">
    <property type="entry name" value="vWA-like"/>
    <property type="match status" value="1"/>
</dbReference>
<evidence type="ECO:0000256" key="1">
    <source>
        <dbReference type="ARBA" id="ARBA00005574"/>
    </source>
</evidence>
<evidence type="ECO:0000313" key="6">
    <source>
        <dbReference type="Proteomes" id="UP001187682"/>
    </source>
</evidence>
<feature type="compositionally biased region" description="Basic and acidic residues" evidence="3">
    <location>
        <begin position="276"/>
        <end position="294"/>
    </location>
</feature>
<dbReference type="PROSITE" id="PS50234">
    <property type="entry name" value="VWFA"/>
    <property type="match status" value="1"/>
</dbReference>
<dbReference type="AlphaFoldDB" id="A0AAE8MQF2"/>
<proteinExistence type="inferred from homology"/>
<dbReference type="FunFam" id="3.40.50.410:FF:000005">
    <property type="entry name" value="26S proteasome non-ATPase regulatory subunit 4"/>
    <property type="match status" value="1"/>
</dbReference>
<reference evidence="5" key="1">
    <citation type="submission" date="2018-03" db="EMBL/GenBank/DDBJ databases">
        <authorList>
            <person name="Guldener U."/>
        </authorList>
    </citation>
    <scope>NUCLEOTIDE SEQUENCE</scope>
</reference>
<dbReference type="GO" id="GO:0043161">
    <property type="term" value="P:proteasome-mediated ubiquitin-dependent protein catabolic process"/>
    <property type="evidence" value="ECO:0007669"/>
    <property type="project" value="TreeGrafter"/>
</dbReference>
<dbReference type="EMBL" id="ONZQ02000001">
    <property type="protein sequence ID" value="SPN96690.1"/>
    <property type="molecule type" value="Genomic_DNA"/>
</dbReference>
<dbReference type="Pfam" id="PF13519">
    <property type="entry name" value="VWA_2"/>
    <property type="match status" value="1"/>
</dbReference>
<dbReference type="GO" id="GO:0008540">
    <property type="term" value="C:proteasome regulatory particle, base subcomplex"/>
    <property type="evidence" value="ECO:0007669"/>
    <property type="project" value="TreeGrafter"/>
</dbReference>